<keyword evidence="2" id="KW-1185">Reference proteome</keyword>
<proteinExistence type="predicted"/>
<dbReference type="AlphaFoldDB" id="A0A2I0UGJ3"/>
<protein>
    <submittedName>
        <fullName evidence="1">Uncharacterized protein</fullName>
    </submittedName>
</protein>
<evidence type="ECO:0000313" key="2">
    <source>
        <dbReference type="Proteomes" id="UP000233556"/>
    </source>
</evidence>
<sequence>MGSCWCRRKATGFSIGEGGMAGQTLGMAHAGRGTEAIAGGQQGIPVRDSYPSFTVGNAAVAHPLHGTGLSSIFLLTMMLEESECSKSMPMNSPGTGEVSEHLAMSQGVLWLECFVNLGIHF</sequence>
<accession>A0A2I0UGJ3</accession>
<reference evidence="2" key="1">
    <citation type="submission" date="2017-11" db="EMBL/GenBank/DDBJ databases">
        <authorList>
            <person name="Lima N.C."/>
            <person name="Parody-Merino A.M."/>
            <person name="Battley P.F."/>
            <person name="Fidler A.E."/>
            <person name="Prosdocimi F."/>
        </authorList>
    </citation>
    <scope>NUCLEOTIDE SEQUENCE [LARGE SCALE GENOMIC DNA]</scope>
</reference>
<evidence type="ECO:0000313" key="1">
    <source>
        <dbReference type="EMBL" id="PKU45154.1"/>
    </source>
</evidence>
<name>A0A2I0UGJ3_LIMLA</name>
<gene>
    <name evidence="1" type="ORF">llap_4559</name>
</gene>
<organism evidence="1 2">
    <name type="scientific">Limosa lapponica baueri</name>
    <dbReference type="NCBI Taxonomy" id="1758121"/>
    <lineage>
        <taxon>Eukaryota</taxon>
        <taxon>Metazoa</taxon>
        <taxon>Chordata</taxon>
        <taxon>Craniata</taxon>
        <taxon>Vertebrata</taxon>
        <taxon>Euteleostomi</taxon>
        <taxon>Archelosauria</taxon>
        <taxon>Archosauria</taxon>
        <taxon>Dinosauria</taxon>
        <taxon>Saurischia</taxon>
        <taxon>Theropoda</taxon>
        <taxon>Coelurosauria</taxon>
        <taxon>Aves</taxon>
        <taxon>Neognathae</taxon>
        <taxon>Neoaves</taxon>
        <taxon>Charadriiformes</taxon>
        <taxon>Scolopacidae</taxon>
        <taxon>Limosa</taxon>
    </lineage>
</organism>
<dbReference type="Proteomes" id="UP000233556">
    <property type="component" value="Unassembled WGS sequence"/>
</dbReference>
<dbReference type="EMBL" id="KZ505777">
    <property type="protein sequence ID" value="PKU45154.1"/>
    <property type="molecule type" value="Genomic_DNA"/>
</dbReference>
<reference evidence="2" key="2">
    <citation type="submission" date="2017-12" db="EMBL/GenBank/DDBJ databases">
        <title>Genome sequence of the Bar-tailed Godwit (Limosa lapponica baueri).</title>
        <authorList>
            <person name="Lima N.C.B."/>
            <person name="Parody-Merino A.M."/>
            <person name="Battley P.F."/>
            <person name="Fidler A.E."/>
            <person name="Prosdocimi F."/>
        </authorList>
    </citation>
    <scope>NUCLEOTIDE SEQUENCE [LARGE SCALE GENOMIC DNA]</scope>
</reference>